<dbReference type="InterPro" id="IPR037523">
    <property type="entry name" value="VOC_core"/>
</dbReference>
<dbReference type="InterPro" id="IPR004360">
    <property type="entry name" value="Glyas_Fos-R_dOase_dom"/>
</dbReference>
<gene>
    <name evidence="2" type="ORF">ACFSJF_14595</name>
</gene>
<dbReference type="EMBL" id="JBHUHQ010000019">
    <property type="protein sequence ID" value="MFD2045505.1"/>
    <property type="molecule type" value="Genomic_DNA"/>
</dbReference>
<accession>A0ABW4W3Z1</accession>
<feature type="domain" description="VOC" evidence="1">
    <location>
        <begin position="8"/>
        <end position="125"/>
    </location>
</feature>
<evidence type="ECO:0000313" key="3">
    <source>
        <dbReference type="Proteomes" id="UP001597383"/>
    </source>
</evidence>
<sequence length="128" mass="14540">MAKPIENRVDTIFIHVKDIKESVHWYSKLLGVEIEGSEVKGPIYTFNMGAGRPGLTLDDHSLDKSYDFRPSNQPLFNFSAKDIDTAFQYVREIGAEIVTEIQIFPDLSEFTFKDPDGNVLMVCDCFSK</sequence>
<dbReference type="Proteomes" id="UP001597383">
    <property type="component" value="Unassembled WGS sequence"/>
</dbReference>
<dbReference type="SUPFAM" id="SSF54593">
    <property type="entry name" value="Glyoxalase/Bleomycin resistance protein/Dihydroxybiphenyl dioxygenase"/>
    <property type="match status" value="1"/>
</dbReference>
<dbReference type="RefSeq" id="WP_377558143.1">
    <property type="nucleotide sequence ID" value="NZ_JBHUHQ010000019.1"/>
</dbReference>
<dbReference type="InterPro" id="IPR029068">
    <property type="entry name" value="Glyas_Bleomycin-R_OHBP_Dase"/>
</dbReference>
<evidence type="ECO:0000259" key="1">
    <source>
        <dbReference type="PROSITE" id="PS51819"/>
    </source>
</evidence>
<dbReference type="Gene3D" id="3.10.180.10">
    <property type="entry name" value="2,3-Dihydroxybiphenyl 1,2-Dioxygenase, domain 1"/>
    <property type="match status" value="1"/>
</dbReference>
<proteinExistence type="predicted"/>
<comment type="caution">
    <text evidence="2">The sequence shown here is derived from an EMBL/GenBank/DDBJ whole genome shotgun (WGS) entry which is preliminary data.</text>
</comment>
<protein>
    <submittedName>
        <fullName evidence="2">VOC family protein</fullName>
    </submittedName>
</protein>
<keyword evidence="3" id="KW-1185">Reference proteome</keyword>
<evidence type="ECO:0000313" key="2">
    <source>
        <dbReference type="EMBL" id="MFD2045505.1"/>
    </source>
</evidence>
<organism evidence="2 3">
    <name type="scientific">Ornithinibacillus salinisoli</name>
    <dbReference type="NCBI Taxonomy" id="1848459"/>
    <lineage>
        <taxon>Bacteria</taxon>
        <taxon>Bacillati</taxon>
        <taxon>Bacillota</taxon>
        <taxon>Bacilli</taxon>
        <taxon>Bacillales</taxon>
        <taxon>Bacillaceae</taxon>
        <taxon>Ornithinibacillus</taxon>
    </lineage>
</organism>
<reference evidence="3" key="1">
    <citation type="journal article" date="2019" name="Int. J. Syst. Evol. Microbiol.">
        <title>The Global Catalogue of Microorganisms (GCM) 10K type strain sequencing project: providing services to taxonomists for standard genome sequencing and annotation.</title>
        <authorList>
            <consortium name="The Broad Institute Genomics Platform"/>
            <consortium name="The Broad Institute Genome Sequencing Center for Infectious Disease"/>
            <person name="Wu L."/>
            <person name="Ma J."/>
        </authorList>
    </citation>
    <scope>NUCLEOTIDE SEQUENCE [LARGE SCALE GENOMIC DNA]</scope>
    <source>
        <strain evidence="3">R28</strain>
    </source>
</reference>
<name>A0ABW4W3Z1_9BACI</name>
<dbReference type="PROSITE" id="PS51819">
    <property type="entry name" value="VOC"/>
    <property type="match status" value="1"/>
</dbReference>
<dbReference type="Pfam" id="PF00903">
    <property type="entry name" value="Glyoxalase"/>
    <property type="match status" value="1"/>
</dbReference>